<keyword evidence="5" id="KW-0677">Repeat</keyword>
<feature type="domain" description="EGF-like calcium-binding" evidence="8">
    <location>
        <begin position="29"/>
        <end position="73"/>
    </location>
</feature>
<dbReference type="InterPro" id="IPR052080">
    <property type="entry name" value="vWF_C/EGF_Fibrillin"/>
</dbReference>
<keyword evidence="6" id="KW-1015">Disulfide bond</keyword>
<dbReference type="OrthoDB" id="6581954at2759"/>
<dbReference type="InterPro" id="IPR049883">
    <property type="entry name" value="NOTCH1_EGF-like"/>
</dbReference>
<dbReference type="EMBL" id="OU896719">
    <property type="protein sequence ID" value="CAH1119612.1"/>
    <property type="molecule type" value="Genomic_DNA"/>
</dbReference>
<dbReference type="SMART" id="SM00181">
    <property type="entry name" value="EGF"/>
    <property type="match status" value="3"/>
</dbReference>
<evidence type="ECO:0000259" key="8">
    <source>
        <dbReference type="SMART" id="SM00179"/>
    </source>
</evidence>
<dbReference type="SUPFAM" id="SSF57535">
    <property type="entry name" value="Complement control module/SCR domain"/>
    <property type="match status" value="1"/>
</dbReference>
<evidence type="ECO:0000256" key="7">
    <source>
        <dbReference type="ARBA" id="ARBA00023180"/>
    </source>
</evidence>
<dbReference type="PANTHER" id="PTHR47333">
    <property type="entry name" value="VON WILLEBRAND FACTOR C AND EGF DOMAIN-CONTAINING PROTEIN"/>
    <property type="match status" value="1"/>
</dbReference>
<dbReference type="InterPro" id="IPR035976">
    <property type="entry name" value="Sushi/SCR/CCP_sf"/>
</dbReference>
<dbReference type="FunFam" id="2.10.25.10:FF:000037">
    <property type="entry name" value="Signal peptide, CUB domain and EGF-like domain-containing 2"/>
    <property type="match status" value="1"/>
</dbReference>
<feature type="domain" description="EGF-like" evidence="9">
    <location>
        <begin position="77"/>
        <end position="114"/>
    </location>
</feature>
<protein>
    <submittedName>
        <fullName evidence="10">Uncharacterized protein</fullName>
    </submittedName>
</protein>
<comment type="subcellular location">
    <subcellularLocation>
        <location evidence="1">Secreted</location>
    </subcellularLocation>
</comment>
<reference evidence="10" key="2">
    <citation type="submission" date="2022-10" db="EMBL/GenBank/DDBJ databases">
        <authorList>
            <consortium name="ENA_rothamsted_submissions"/>
            <consortium name="culmorum"/>
            <person name="King R."/>
        </authorList>
    </citation>
    <scope>NUCLEOTIDE SEQUENCE</scope>
</reference>
<dbReference type="Pfam" id="PF14670">
    <property type="entry name" value="FXa_inhibition"/>
    <property type="match status" value="1"/>
</dbReference>
<keyword evidence="11" id="KW-1185">Reference proteome</keyword>
<evidence type="ECO:0000259" key="9">
    <source>
        <dbReference type="SMART" id="SM00181"/>
    </source>
</evidence>
<keyword evidence="7" id="KW-0325">Glycoprotein</keyword>
<evidence type="ECO:0000313" key="11">
    <source>
        <dbReference type="Proteomes" id="UP001153737"/>
    </source>
</evidence>
<dbReference type="Proteomes" id="UP001153737">
    <property type="component" value="Chromosome 13"/>
</dbReference>
<dbReference type="PROSITE" id="PS01187">
    <property type="entry name" value="EGF_CA"/>
    <property type="match status" value="2"/>
</dbReference>
<feature type="domain" description="EGF-like calcium-binding" evidence="8">
    <location>
        <begin position="74"/>
        <end position="114"/>
    </location>
</feature>
<feature type="domain" description="EGF-like calcium-binding" evidence="8">
    <location>
        <begin position="115"/>
        <end position="156"/>
    </location>
</feature>
<dbReference type="InterPro" id="IPR018097">
    <property type="entry name" value="EGF_Ca-bd_CS"/>
</dbReference>
<dbReference type="Gene3D" id="2.10.25.10">
    <property type="entry name" value="Laminin"/>
    <property type="match status" value="4"/>
</dbReference>
<dbReference type="InterPro" id="IPR001881">
    <property type="entry name" value="EGF-like_Ca-bd_dom"/>
</dbReference>
<dbReference type="GO" id="GO:0005509">
    <property type="term" value="F:calcium ion binding"/>
    <property type="evidence" value="ECO:0007669"/>
    <property type="project" value="InterPro"/>
</dbReference>
<dbReference type="FunFam" id="2.10.25.10:FF:000119">
    <property type="entry name" value="vitamin K-dependent protein S"/>
    <property type="match status" value="1"/>
</dbReference>
<dbReference type="SMART" id="SM00179">
    <property type="entry name" value="EGF_CA"/>
    <property type="match status" value="4"/>
</dbReference>
<evidence type="ECO:0000256" key="6">
    <source>
        <dbReference type="ARBA" id="ARBA00023157"/>
    </source>
</evidence>
<dbReference type="PANTHER" id="PTHR47333:SF4">
    <property type="entry name" value="EGF-LIKE DOMAIN-CONTAINING PROTEIN"/>
    <property type="match status" value="1"/>
</dbReference>
<proteinExistence type="predicted"/>
<dbReference type="InterPro" id="IPR000742">
    <property type="entry name" value="EGF"/>
</dbReference>
<keyword evidence="2" id="KW-0964">Secreted</keyword>
<name>A0A9P0GNH1_PHACE</name>
<dbReference type="InterPro" id="IPR026823">
    <property type="entry name" value="cEGF"/>
</dbReference>
<gene>
    <name evidence="10" type="ORF">PHAECO_LOCUS3459</name>
</gene>
<evidence type="ECO:0000256" key="3">
    <source>
        <dbReference type="ARBA" id="ARBA00022536"/>
    </source>
</evidence>
<dbReference type="AlphaFoldDB" id="A0A9P0GNH1"/>
<reference evidence="10" key="1">
    <citation type="submission" date="2022-01" db="EMBL/GenBank/DDBJ databases">
        <authorList>
            <person name="King R."/>
        </authorList>
    </citation>
    <scope>NUCLEOTIDE SEQUENCE</scope>
</reference>
<sequence>MKCTNTLGSYECRCPKGLRLSDDLKTCEDVNECLLRNGHGPCQDTCVNTFGHYNCSCAGLNGTKLAADGESCEDLDECAKYNAGCSHECINTLGRAFCSCPQGMELSHDWRTCQDIDECEDDVIKKTCENGCLNTIGSYHCLGMQNDQASVNIVCKPLFPPSRGFIRCSRNRAFQSFTRKGRKRIINSPGTVCELICPKKYKISRKYHVMCGLNGQWVGEKDGKCLERRYQL</sequence>
<dbReference type="SUPFAM" id="SSF57196">
    <property type="entry name" value="EGF/Laminin"/>
    <property type="match status" value="3"/>
</dbReference>
<evidence type="ECO:0000256" key="2">
    <source>
        <dbReference type="ARBA" id="ARBA00022525"/>
    </source>
</evidence>
<keyword evidence="4" id="KW-0732">Signal</keyword>
<feature type="domain" description="EGF-like calcium-binding" evidence="8">
    <location>
        <begin position="2"/>
        <end position="28"/>
    </location>
</feature>
<evidence type="ECO:0000313" key="10">
    <source>
        <dbReference type="EMBL" id="CAH1119612.1"/>
    </source>
</evidence>
<dbReference type="Pfam" id="PF07645">
    <property type="entry name" value="EGF_CA"/>
    <property type="match status" value="1"/>
</dbReference>
<evidence type="ECO:0000256" key="1">
    <source>
        <dbReference type="ARBA" id="ARBA00004613"/>
    </source>
</evidence>
<feature type="domain" description="EGF-like" evidence="9">
    <location>
        <begin position="2"/>
        <end position="28"/>
    </location>
</feature>
<organism evidence="10 11">
    <name type="scientific">Phaedon cochleariae</name>
    <name type="common">Mustard beetle</name>
    <dbReference type="NCBI Taxonomy" id="80249"/>
    <lineage>
        <taxon>Eukaryota</taxon>
        <taxon>Metazoa</taxon>
        <taxon>Ecdysozoa</taxon>
        <taxon>Arthropoda</taxon>
        <taxon>Hexapoda</taxon>
        <taxon>Insecta</taxon>
        <taxon>Pterygota</taxon>
        <taxon>Neoptera</taxon>
        <taxon>Endopterygota</taxon>
        <taxon>Coleoptera</taxon>
        <taxon>Polyphaga</taxon>
        <taxon>Cucujiformia</taxon>
        <taxon>Chrysomeloidea</taxon>
        <taxon>Chrysomelidae</taxon>
        <taxon>Chrysomelinae</taxon>
        <taxon>Chrysomelini</taxon>
        <taxon>Phaedon</taxon>
    </lineage>
</organism>
<evidence type="ECO:0000256" key="5">
    <source>
        <dbReference type="ARBA" id="ARBA00022737"/>
    </source>
</evidence>
<keyword evidence="3" id="KW-0245">EGF-like domain</keyword>
<dbReference type="Gene3D" id="2.10.70.10">
    <property type="entry name" value="Complement Module, domain 1"/>
    <property type="match status" value="1"/>
</dbReference>
<dbReference type="Pfam" id="PF12662">
    <property type="entry name" value="cEGF"/>
    <property type="match status" value="1"/>
</dbReference>
<accession>A0A9P0GNH1</accession>
<dbReference type="GO" id="GO:0005576">
    <property type="term" value="C:extracellular region"/>
    <property type="evidence" value="ECO:0007669"/>
    <property type="project" value="UniProtKB-SubCell"/>
</dbReference>
<evidence type="ECO:0000256" key="4">
    <source>
        <dbReference type="ARBA" id="ARBA00022729"/>
    </source>
</evidence>
<feature type="domain" description="EGF-like" evidence="9">
    <location>
        <begin position="32"/>
        <end position="73"/>
    </location>
</feature>